<keyword evidence="2" id="KW-1185">Reference proteome</keyword>
<comment type="caution">
    <text evidence="1">The sequence shown here is derived from an EMBL/GenBank/DDBJ whole genome shotgun (WGS) entry which is preliminary data.</text>
</comment>
<dbReference type="EMBL" id="LDAU01000129">
    <property type="protein sequence ID" value="KRX03575.1"/>
    <property type="molecule type" value="Genomic_DNA"/>
</dbReference>
<dbReference type="Proteomes" id="UP000054937">
    <property type="component" value="Unassembled WGS sequence"/>
</dbReference>
<evidence type="ECO:0000313" key="2">
    <source>
        <dbReference type="Proteomes" id="UP000054937"/>
    </source>
</evidence>
<dbReference type="InParanoid" id="A0A0V0QN42"/>
<sequence>MEKDLYQKIQDYQALDCIRHEGQKLEFIILDQRKHLEPLCYDCIEENEQFKESDFKMQNIHYVLRSLLSSAQSIDSRIQELMANETLWFQNMNEQFAALIKRIQEQMDKIKIVGENSINKLQSLQEKGKSVEKLVEKFLDSNSQDEQYAVCQEIDNYIQIKNDNKIKIKNDYYRNSKKMQNFKFITENTQQLIDNVLQNNIEQINDELKNFDFTFVRSTFENSQEIKEIIPGREFLGQSLKGYQRIYSSMAFQNQIQQVDFSFIQSGKNLDNCFVVGIRQDSIKDNGITLIGSMLKQKGTV</sequence>
<evidence type="ECO:0000313" key="1">
    <source>
        <dbReference type="EMBL" id="KRX03575.1"/>
    </source>
</evidence>
<protein>
    <submittedName>
        <fullName evidence="1">Uncharacterized protein</fullName>
    </submittedName>
</protein>
<gene>
    <name evidence="1" type="ORF">PPERSA_04127</name>
</gene>
<name>A0A0V0QN42_PSEPJ</name>
<organism evidence="1 2">
    <name type="scientific">Pseudocohnilembus persalinus</name>
    <name type="common">Ciliate</name>
    <dbReference type="NCBI Taxonomy" id="266149"/>
    <lineage>
        <taxon>Eukaryota</taxon>
        <taxon>Sar</taxon>
        <taxon>Alveolata</taxon>
        <taxon>Ciliophora</taxon>
        <taxon>Intramacronucleata</taxon>
        <taxon>Oligohymenophorea</taxon>
        <taxon>Scuticociliatia</taxon>
        <taxon>Philasterida</taxon>
        <taxon>Pseudocohnilembidae</taxon>
        <taxon>Pseudocohnilembus</taxon>
    </lineage>
</organism>
<reference evidence="1 2" key="1">
    <citation type="journal article" date="2015" name="Sci. Rep.">
        <title>Genome of the facultative scuticociliatosis pathogen Pseudocohnilembus persalinus provides insight into its virulence through horizontal gene transfer.</title>
        <authorList>
            <person name="Xiong J."/>
            <person name="Wang G."/>
            <person name="Cheng J."/>
            <person name="Tian M."/>
            <person name="Pan X."/>
            <person name="Warren A."/>
            <person name="Jiang C."/>
            <person name="Yuan D."/>
            <person name="Miao W."/>
        </authorList>
    </citation>
    <scope>NUCLEOTIDE SEQUENCE [LARGE SCALE GENOMIC DNA]</scope>
    <source>
        <strain evidence="1">36N120E</strain>
    </source>
</reference>
<proteinExistence type="predicted"/>
<dbReference type="AlphaFoldDB" id="A0A0V0QN42"/>
<accession>A0A0V0QN42</accession>